<accession>A0A6L6YIY0</accession>
<dbReference type="InterPro" id="IPR036397">
    <property type="entry name" value="RNaseH_sf"/>
</dbReference>
<dbReference type="InterPro" id="IPR012337">
    <property type="entry name" value="RNaseH-like_sf"/>
</dbReference>
<evidence type="ECO:0000313" key="1">
    <source>
        <dbReference type="EMBL" id="MVX56822.1"/>
    </source>
</evidence>
<dbReference type="SUPFAM" id="SSF53098">
    <property type="entry name" value="Ribonuclease H-like"/>
    <property type="match status" value="1"/>
</dbReference>
<dbReference type="Proteomes" id="UP000472580">
    <property type="component" value="Unassembled WGS sequence"/>
</dbReference>
<protein>
    <submittedName>
        <fullName evidence="1">Uncharacterized protein</fullName>
    </submittedName>
</protein>
<keyword evidence="2" id="KW-1185">Reference proteome</keyword>
<name>A0A6L6YIY0_9BURK</name>
<reference evidence="1 2" key="1">
    <citation type="submission" date="2019-12" db="EMBL/GenBank/DDBJ databases">
        <title>Microbes associate with the intestines of laboratory mice.</title>
        <authorList>
            <person name="Navarre W."/>
            <person name="Wong E."/>
        </authorList>
    </citation>
    <scope>NUCLEOTIDE SEQUENCE [LARGE SCALE GENOMIC DNA]</scope>
    <source>
        <strain evidence="1 2">NM82_D38</strain>
    </source>
</reference>
<dbReference type="AlphaFoldDB" id="A0A6L6YIY0"/>
<gene>
    <name evidence="1" type="ORF">E5987_06310</name>
</gene>
<organism evidence="1 2">
    <name type="scientific">Parasutterella muris</name>
    <dbReference type="NCBI Taxonomy" id="2565572"/>
    <lineage>
        <taxon>Bacteria</taxon>
        <taxon>Pseudomonadati</taxon>
        <taxon>Pseudomonadota</taxon>
        <taxon>Betaproteobacteria</taxon>
        <taxon>Burkholderiales</taxon>
        <taxon>Sutterellaceae</taxon>
        <taxon>Parasutterella</taxon>
    </lineage>
</organism>
<proteinExistence type="predicted"/>
<sequence>MVMKIKIIGIDPSLRNFGIAIGVYDSETKKFDVIDLKLVSTSPSNEKRVRKNSQDLESARALFKGVCEIIESYRPTYAFVEVPHGSQSARSMASYGICIGLLASLPIPIIQVTAQENKVRAVNHKTASKEEMILWASKKFPKAPWIKRKLKGEEVMVEKNEHLADAIGAINAGVQTDEWRNISSFMSSIGK</sequence>
<comment type="caution">
    <text evidence="1">The sequence shown here is derived from an EMBL/GenBank/DDBJ whole genome shotgun (WGS) entry which is preliminary data.</text>
</comment>
<dbReference type="EMBL" id="WSRP01000016">
    <property type="protein sequence ID" value="MVX56822.1"/>
    <property type="molecule type" value="Genomic_DNA"/>
</dbReference>
<dbReference type="OrthoDB" id="8444967at2"/>
<dbReference type="Gene3D" id="3.30.420.10">
    <property type="entry name" value="Ribonuclease H-like superfamily/Ribonuclease H"/>
    <property type="match status" value="1"/>
</dbReference>
<dbReference type="GO" id="GO:0003676">
    <property type="term" value="F:nucleic acid binding"/>
    <property type="evidence" value="ECO:0007669"/>
    <property type="project" value="InterPro"/>
</dbReference>
<evidence type="ECO:0000313" key="2">
    <source>
        <dbReference type="Proteomes" id="UP000472580"/>
    </source>
</evidence>